<evidence type="ECO:0000313" key="1">
    <source>
        <dbReference type="EMBL" id="SDZ48538.1"/>
    </source>
</evidence>
<dbReference type="EMBL" id="FNOK01000081">
    <property type="protein sequence ID" value="SDZ48538.1"/>
    <property type="molecule type" value="Genomic_DNA"/>
</dbReference>
<name>A0A1H3TF68_9PSEU</name>
<accession>A0A1H3TF68</accession>
<organism evidence="1 2">
    <name type="scientific">Saccharopolyspora shandongensis</name>
    <dbReference type="NCBI Taxonomy" id="418495"/>
    <lineage>
        <taxon>Bacteria</taxon>
        <taxon>Bacillati</taxon>
        <taxon>Actinomycetota</taxon>
        <taxon>Actinomycetes</taxon>
        <taxon>Pseudonocardiales</taxon>
        <taxon>Pseudonocardiaceae</taxon>
        <taxon>Saccharopolyspora</taxon>
    </lineage>
</organism>
<dbReference type="Proteomes" id="UP000199529">
    <property type="component" value="Unassembled WGS sequence"/>
</dbReference>
<gene>
    <name evidence="1" type="ORF">SAMN05216215_108111</name>
</gene>
<dbReference type="STRING" id="418495.SAMN05216215_108111"/>
<reference evidence="2" key="1">
    <citation type="submission" date="2016-10" db="EMBL/GenBank/DDBJ databases">
        <authorList>
            <person name="Varghese N."/>
            <person name="Submissions S."/>
        </authorList>
    </citation>
    <scope>NUCLEOTIDE SEQUENCE [LARGE SCALE GENOMIC DNA]</scope>
    <source>
        <strain evidence="2">CGMCC 4.3530</strain>
    </source>
</reference>
<dbReference type="AlphaFoldDB" id="A0A1H3TF68"/>
<protein>
    <submittedName>
        <fullName evidence="1">Uncharacterized protein</fullName>
    </submittedName>
</protein>
<sequence>MSCGEPLPDRKATTVEAWLREHSDVRMVRRDGSATYAEGCGARRAKRP</sequence>
<evidence type="ECO:0000313" key="2">
    <source>
        <dbReference type="Proteomes" id="UP000199529"/>
    </source>
</evidence>
<keyword evidence="2" id="KW-1185">Reference proteome</keyword>
<proteinExistence type="predicted"/>